<reference evidence="2 3" key="1">
    <citation type="journal article" date="2016" name="Sci. Rep.">
        <title>Metabolic traits of an uncultured archaeal lineage -MSBL1- from brine pools of the Red Sea.</title>
        <authorList>
            <person name="Mwirichia R."/>
            <person name="Alam I."/>
            <person name="Rashid M."/>
            <person name="Vinu M."/>
            <person name="Ba-Alawi W."/>
            <person name="Anthony Kamau A."/>
            <person name="Kamanda Ngugi D."/>
            <person name="Goker M."/>
            <person name="Klenk H.P."/>
            <person name="Bajic V."/>
            <person name="Stingl U."/>
        </authorList>
    </citation>
    <scope>NUCLEOTIDE SEQUENCE [LARGE SCALE GENOMIC DNA]</scope>
    <source>
        <strain evidence="2">SCGC-AAA261C02</strain>
    </source>
</reference>
<dbReference type="SUPFAM" id="SSF53335">
    <property type="entry name" value="S-adenosyl-L-methionine-dependent methyltransferases"/>
    <property type="match status" value="1"/>
</dbReference>
<dbReference type="Gene3D" id="3.40.50.150">
    <property type="entry name" value="Vaccinia Virus protein VP39"/>
    <property type="match status" value="1"/>
</dbReference>
<dbReference type="GO" id="GO:0008757">
    <property type="term" value="F:S-adenosylmethionine-dependent methyltransferase activity"/>
    <property type="evidence" value="ECO:0007669"/>
    <property type="project" value="InterPro"/>
</dbReference>
<evidence type="ECO:0000313" key="3">
    <source>
        <dbReference type="Proteomes" id="UP000070520"/>
    </source>
</evidence>
<comment type="caution">
    <text evidence="2">The sequence shown here is derived from an EMBL/GenBank/DDBJ whole genome shotgun (WGS) entry which is preliminary data.</text>
</comment>
<dbReference type="AlphaFoldDB" id="A0A133V2D1"/>
<gene>
    <name evidence="2" type="ORF">AKJ42_00055</name>
</gene>
<dbReference type="Pfam" id="PF08241">
    <property type="entry name" value="Methyltransf_11"/>
    <property type="match status" value="1"/>
</dbReference>
<dbReference type="CDD" id="cd02440">
    <property type="entry name" value="AdoMet_MTases"/>
    <property type="match status" value="1"/>
</dbReference>
<dbReference type="InterPro" id="IPR029063">
    <property type="entry name" value="SAM-dependent_MTases_sf"/>
</dbReference>
<evidence type="ECO:0000313" key="2">
    <source>
        <dbReference type="EMBL" id="KXB00604.1"/>
    </source>
</evidence>
<proteinExistence type="predicted"/>
<evidence type="ECO:0000259" key="1">
    <source>
        <dbReference type="Pfam" id="PF08241"/>
    </source>
</evidence>
<sequence>MNELDKKRELKNRYDETADIYNERYRKIQRKKFQAVRNHLQGADRVLDVGCGTGLFLNEFSKISGRVVGVDFSLGMLRKTEKTNGISLVCADADKLPFRDESFNVVISLTLLQNMPDPQHTVREMGRVVVEDGLVLLTTLEKKHSISQLEEWVSSANLKPMRIGRIPDSEDILCVARRMK</sequence>
<accession>A0A133V2D1</accession>
<name>A0A133V2D1_9EURY</name>
<dbReference type="PANTHER" id="PTHR43591:SF24">
    <property type="entry name" value="2-METHOXY-6-POLYPRENYL-1,4-BENZOQUINOL METHYLASE, MITOCHONDRIAL"/>
    <property type="match status" value="1"/>
</dbReference>
<dbReference type="EMBL" id="LHXW01000001">
    <property type="protein sequence ID" value="KXB00604.1"/>
    <property type="molecule type" value="Genomic_DNA"/>
</dbReference>
<dbReference type="Proteomes" id="UP000070520">
    <property type="component" value="Unassembled WGS sequence"/>
</dbReference>
<dbReference type="PANTHER" id="PTHR43591">
    <property type="entry name" value="METHYLTRANSFERASE"/>
    <property type="match status" value="1"/>
</dbReference>
<keyword evidence="3" id="KW-1185">Reference proteome</keyword>
<feature type="domain" description="Methyltransferase type 11" evidence="1">
    <location>
        <begin position="47"/>
        <end position="136"/>
    </location>
</feature>
<dbReference type="InterPro" id="IPR013216">
    <property type="entry name" value="Methyltransf_11"/>
</dbReference>
<protein>
    <recommendedName>
        <fullName evidence="1">Methyltransferase type 11 domain-containing protein</fullName>
    </recommendedName>
</protein>
<organism evidence="2 3">
    <name type="scientific">candidate division MSBL1 archaeon SCGC-AAA261C02</name>
    <dbReference type="NCBI Taxonomy" id="1698272"/>
    <lineage>
        <taxon>Archaea</taxon>
        <taxon>Methanobacteriati</taxon>
        <taxon>Methanobacteriota</taxon>
        <taxon>candidate division MSBL1</taxon>
    </lineage>
</organism>